<dbReference type="SUPFAM" id="SSF53649">
    <property type="entry name" value="Alkaline phosphatase-like"/>
    <property type="match status" value="1"/>
</dbReference>
<dbReference type="PANTHER" id="PTHR42693:SF42">
    <property type="entry name" value="ARYLSULFATASE G"/>
    <property type="match status" value="1"/>
</dbReference>
<evidence type="ECO:0000259" key="8">
    <source>
        <dbReference type="Pfam" id="PF00884"/>
    </source>
</evidence>
<keyword evidence="10" id="KW-1185">Reference proteome</keyword>
<evidence type="ECO:0000256" key="1">
    <source>
        <dbReference type="ARBA" id="ARBA00001913"/>
    </source>
</evidence>
<dbReference type="InterPro" id="IPR000917">
    <property type="entry name" value="Sulfatase_N"/>
</dbReference>
<dbReference type="InterPro" id="IPR017850">
    <property type="entry name" value="Alkaline_phosphatase_core_sf"/>
</dbReference>
<reference evidence="9 10" key="1">
    <citation type="submission" date="2015-07" db="EMBL/GenBank/DDBJ databases">
        <authorList>
            <person name="Kim K.M."/>
        </authorList>
    </citation>
    <scope>NUCLEOTIDE SEQUENCE [LARGE SCALE GENOMIC DNA]</scope>
    <source>
        <strain evidence="9 10">KCTC 12363</strain>
    </source>
</reference>
<dbReference type="Gene3D" id="3.30.1120.10">
    <property type="match status" value="1"/>
</dbReference>
<protein>
    <submittedName>
        <fullName evidence="9">Sulfatase</fullName>
    </submittedName>
</protein>
<dbReference type="GO" id="GO:0046872">
    <property type="term" value="F:metal ion binding"/>
    <property type="evidence" value="ECO:0007669"/>
    <property type="project" value="UniProtKB-KW"/>
</dbReference>
<keyword evidence="3" id="KW-0479">Metal-binding</keyword>
<sequence length="445" mass="50533">MKKTSRIRSLKWVLMMCILVSFTKMTSYAQGEKPNIIYILSDDQSWNDYGFTGHPHIETPNIDKLAEEGHTFTRGYVTAPLCSPSLASIITGLYPYQHGITGNDPEFAFEGKRYSNDWQMARSRLYKDYLDEFQKHPTIPMVLKKLGYLSFQAGKWWGGNYKEGGFTHGMTHGDPSRGGRHGDVGLKIGREGMDPIFDFMDHAIDEDKPFFVWYAPFLPHSPHNPPDSLLQKYLPLAPTKSVAAYWAMCEWFDITVGQLLDRVEEKGLSENTLVVFVTDNGWIQDPNVPNKYVEGSKQAPQDMGIRTPIIYKWPGKIKPKMDHSNLTSSIDMAVTTMAAVGLDPLPDMQGINIMDKKTLKKRKVIYSQDFAHDMKGVNAKEETLESRILITSPWKIIVPGVANKDTQEVLLYDILKDPLEENNLADKHPEVVKKLTASLDNWWGK</sequence>
<accession>A0A0H4PLT6</accession>
<dbReference type="GO" id="GO:0004065">
    <property type="term" value="F:arylsulfatase activity"/>
    <property type="evidence" value="ECO:0007669"/>
    <property type="project" value="TreeGrafter"/>
</dbReference>
<evidence type="ECO:0000256" key="7">
    <source>
        <dbReference type="SAM" id="SignalP"/>
    </source>
</evidence>
<dbReference type="OrthoDB" id="9803751at2"/>
<comment type="cofactor">
    <cofactor evidence="1">
        <name>Ca(2+)</name>
        <dbReference type="ChEBI" id="CHEBI:29108"/>
    </cofactor>
</comment>
<dbReference type="InterPro" id="IPR050738">
    <property type="entry name" value="Sulfatase"/>
</dbReference>
<dbReference type="Pfam" id="PF00884">
    <property type="entry name" value="Sulfatase"/>
    <property type="match status" value="1"/>
</dbReference>
<comment type="similarity">
    <text evidence="2">Belongs to the sulfatase family.</text>
</comment>
<feature type="domain" description="Sulfatase N-terminal" evidence="8">
    <location>
        <begin position="34"/>
        <end position="341"/>
    </location>
</feature>
<keyword evidence="4 7" id="KW-0732">Signal</keyword>
<keyword evidence="6" id="KW-0106">Calcium</keyword>
<dbReference type="CDD" id="cd16027">
    <property type="entry name" value="SGSH"/>
    <property type="match status" value="1"/>
</dbReference>
<dbReference type="STRING" id="320787.CA2015_4649"/>
<evidence type="ECO:0000313" key="10">
    <source>
        <dbReference type="Proteomes" id="UP000036520"/>
    </source>
</evidence>
<evidence type="ECO:0000256" key="3">
    <source>
        <dbReference type="ARBA" id="ARBA00022723"/>
    </source>
</evidence>
<dbReference type="PATRIC" id="fig|320787.5.peg.5088"/>
<name>A0A0H4PLT6_9BACT</name>
<evidence type="ECO:0000256" key="2">
    <source>
        <dbReference type="ARBA" id="ARBA00008779"/>
    </source>
</evidence>
<evidence type="ECO:0000256" key="5">
    <source>
        <dbReference type="ARBA" id="ARBA00022801"/>
    </source>
</evidence>
<dbReference type="EMBL" id="CP012040">
    <property type="protein sequence ID" value="AKP53980.1"/>
    <property type="molecule type" value="Genomic_DNA"/>
</dbReference>
<dbReference type="Gene3D" id="3.40.720.10">
    <property type="entry name" value="Alkaline Phosphatase, subunit A"/>
    <property type="match status" value="1"/>
</dbReference>
<gene>
    <name evidence="9" type="ORF">CA2015_4649</name>
</gene>
<evidence type="ECO:0000256" key="6">
    <source>
        <dbReference type="ARBA" id="ARBA00022837"/>
    </source>
</evidence>
<organism evidence="9 10">
    <name type="scientific">Cyclobacterium amurskyense</name>
    <dbReference type="NCBI Taxonomy" id="320787"/>
    <lineage>
        <taxon>Bacteria</taxon>
        <taxon>Pseudomonadati</taxon>
        <taxon>Bacteroidota</taxon>
        <taxon>Cytophagia</taxon>
        <taxon>Cytophagales</taxon>
        <taxon>Cyclobacteriaceae</taxon>
        <taxon>Cyclobacterium</taxon>
    </lineage>
</organism>
<feature type="signal peptide" evidence="7">
    <location>
        <begin position="1"/>
        <end position="29"/>
    </location>
</feature>
<feature type="chain" id="PRO_5005208223" evidence="7">
    <location>
        <begin position="30"/>
        <end position="445"/>
    </location>
</feature>
<dbReference type="RefSeq" id="WP_048644018.1">
    <property type="nucleotide sequence ID" value="NZ_CP012040.1"/>
</dbReference>
<proteinExistence type="inferred from homology"/>
<dbReference type="KEGG" id="camu:CA2015_4649"/>
<dbReference type="AlphaFoldDB" id="A0A0H4PLT6"/>
<dbReference type="Proteomes" id="UP000036520">
    <property type="component" value="Chromosome"/>
</dbReference>
<dbReference type="PANTHER" id="PTHR42693">
    <property type="entry name" value="ARYLSULFATASE FAMILY MEMBER"/>
    <property type="match status" value="1"/>
</dbReference>
<evidence type="ECO:0000256" key="4">
    <source>
        <dbReference type="ARBA" id="ARBA00022729"/>
    </source>
</evidence>
<evidence type="ECO:0000313" key="9">
    <source>
        <dbReference type="EMBL" id="AKP53980.1"/>
    </source>
</evidence>
<keyword evidence="5" id="KW-0378">Hydrolase</keyword>